<feature type="transmembrane region" description="Helical" evidence="11">
    <location>
        <begin position="169"/>
        <end position="189"/>
    </location>
</feature>
<keyword evidence="7 11" id="KW-0256">Endoplasmic reticulum</keyword>
<keyword evidence="5" id="KW-0808">Transferase</keyword>
<dbReference type="OrthoDB" id="10066429at2759"/>
<keyword evidence="14" id="KW-1185">Reference proteome</keyword>
<dbReference type="Pfam" id="PF03901">
    <property type="entry name" value="Glyco_transf_22"/>
    <property type="match status" value="1"/>
</dbReference>
<comment type="subcellular location">
    <subcellularLocation>
        <location evidence="1 11">Endoplasmic reticulum membrane</location>
        <topology evidence="1 11">Multi-pass membrane protein</topology>
    </subcellularLocation>
</comment>
<reference evidence="13" key="1">
    <citation type="journal article" date="2020" name="Stud. Mycol.">
        <title>101 Dothideomycetes genomes: a test case for predicting lifestyles and emergence of pathogens.</title>
        <authorList>
            <person name="Haridas S."/>
            <person name="Albert R."/>
            <person name="Binder M."/>
            <person name="Bloem J."/>
            <person name="Labutti K."/>
            <person name="Salamov A."/>
            <person name="Andreopoulos B."/>
            <person name="Baker S."/>
            <person name="Barry K."/>
            <person name="Bills G."/>
            <person name="Bluhm B."/>
            <person name="Cannon C."/>
            <person name="Castanera R."/>
            <person name="Culley D."/>
            <person name="Daum C."/>
            <person name="Ezra D."/>
            <person name="Gonzalez J."/>
            <person name="Henrissat B."/>
            <person name="Kuo A."/>
            <person name="Liang C."/>
            <person name="Lipzen A."/>
            <person name="Lutzoni F."/>
            <person name="Magnuson J."/>
            <person name="Mondo S."/>
            <person name="Nolan M."/>
            <person name="Ohm R."/>
            <person name="Pangilinan J."/>
            <person name="Park H.-J."/>
            <person name="Ramirez L."/>
            <person name="Alfaro M."/>
            <person name="Sun H."/>
            <person name="Tritt A."/>
            <person name="Yoshinaga Y."/>
            <person name="Zwiers L.-H."/>
            <person name="Turgeon B."/>
            <person name="Goodwin S."/>
            <person name="Spatafora J."/>
            <person name="Crous P."/>
            <person name="Grigoriev I."/>
        </authorList>
    </citation>
    <scope>NUCLEOTIDE SEQUENCE</scope>
    <source>
        <strain evidence="13">CBS 121410</strain>
    </source>
</reference>
<evidence type="ECO:0000256" key="12">
    <source>
        <dbReference type="SAM" id="SignalP"/>
    </source>
</evidence>
<evidence type="ECO:0000256" key="6">
    <source>
        <dbReference type="ARBA" id="ARBA00022692"/>
    </source>
</evidence>
<protein>
    <recommendedName>
        <fullName evidence="11">Mannosyltransferase</fullName>
        <ecNumber evidence="11">2.4.1.-</ecNumber>
    </recommendedName>
</protein>
<feature type="transmembrane region" description="Helical" evidence="11">
    <location>
        <begin position="209"/>
        <end position="228"/>
    </location>
</feature>
<feature type="signal peptide" evidence="12">
    <location>
        <begin position="1"/>
        <end position="17"/>
    </location>
</feature>
<evidence type="ECO:0000256" key="11">
    <source>
        <dbReference type="RuleBase" id="RU363075"/>
    </source>
</evidence>
<keyword evidence="6 11" id="KW-0812">Transmembrane</keyword>
<evidence type="ECO:0000256" key="5">
    <source>
        <dbReference type="ARBA" id="ARBA00022679"/>
    </source>
</evidence>
<dbReference type="EMBL" id="ML978722">
    <property type="protein sequence ID" value="KAF2086982.1"/>
    <property type="molecule type" value="Genomic_DNA"/>
</dbReference>
<organism evidence="13 14">
    <name type="scientific">Saccharata proteae CBS 121410</name>
    <dbReference type="NCBI Taxonomy" id="1314787"/>
    <lineage>
        <taxon>Eukaryota</taxon>
        <taxon>Fungi</taxon>
        <taxon>Dikarya</taxon>
        <taxon>Ascomycota</taxon>
        <taxon>Pezizomycotina</taxon>
        <taxon>Dothideomycetes</taxon>
        <taxon>Dothideomycetes incertae sedis</taxon>
        <taxon>Botryosphaeriales</taxon>
        <taxon>Saccharataceae</taxon>
        <taxon>Saccharata</taxon>
    </lineage>
</organism>
<comment type="caution">
    <text evidence="13">The sequence shown here is derived from an EMBL/GenBank/DDBJ whole genome shotgun (WGS) entry which is preliminary data.</text>
</comment>
<evidence type="ECO:0000256" key="8">
    <source>
        <dbReference type="ARBA" id="ARBA00022989"/>
    </source>
</evidence>
<dbReference type="Proteomes" id="UP000799776">
    <property type="component" value="Unassembled WGS sequence"/>
</dbReference>
<evidence type="ECO:0000256" key="1">
    <source>
        <dbReference type="ARBA" id="ARBA00004477"/>
    </source>
</evidence>
<feature type="transmembrane region" description="Helical" evidence="11">
    <location>
        <begin position="344"/>
        <end position="363"/>
    </location>
</feature>
<dbReference type="GO" id="GO:0006506">
    <property type="term" value="P:GPI anchor biosynthetic process"/>
    <property type="evidence" value="ECO:0007669"/>
    <property type="project" value="UniProtKB-KW"/>
</dbReference>
<dbReference type="InterPro" id="IPR005599">
    <property type="entry name" value="GPI_mannosylTrfase"/>
</dbReference>
<evidence type="ECO:0000256" key="10">
    <source>
        <dbReference type="ARBA" id="ARBA00038466"/>
    </source>
</evidence>
<evidence type="ECO:0000256" key="2">
    <source>
        <dbReference type="ARBA" id="ARBA00004687"/>
    </source>
</evidence>
<keyword evidence="12" id="KW-0732">Signal</keyword>
<evidence type="ECO:0000313" key="13">
    <source>
        <dbReference type="EMBL" id="KAF2086982.1"/>
    </source>
</evidence>
<feature type="chain" id="PRO_5040301712" description="Mannosyltransferase" evidence="12">
    <location>
        <begin position="18"/>
        <end position="549"/>
    </location>
</feature>
<dbReference type="GO" id="GO:0005789">
    <property type="term" value="C:endoplasmic reticulum membrane"/>
    <property type="evidence" value="ECO:0007669"/>
    <property type="project" value="UniProtKB-SubCell"/>
</dbReference>
<evidence type="ECO:0000256" key="7">
    <source>
        <dbReference type="ARBA" id="ARBA00022824"/>
    </source>
</evidence>
<dbReference type="GO" id="GO:0000026">
    <property type="term" value="F:alpha-1,2-mannosyltransferase activity"/>
    <property type="evidence" value="ECO:0007669"/>
    <property type="project" value="TreeGrafter"/>
</dbReference>
<evidence type="ECO:0000256" key="9">
    <source>
        <dbReference type="ARBA" id="ARBA00023136"/>
    </source>
</evidence>
<name>A0A9P4HV05_9PEZI</name>
<dbReference type="PANTHER" id="PTHR22760:SF3">
    <property type="entry name" value="GPI MANNOSYLTRANSFERASE 4"/>
    <property type="match status" value="1"/>
</dbReference>
<dbReference type="EC" id="2.4.1.-" evidence="11"/>
<comment type="caution">
    <text evidence="11">Lacks conserved residue(s) required for the propagation of feature annotation.</text>
</comment>
<sequence>MWRRTYLLLILVRLYFALSPSYLHPDENFQGPEVIAGRVFSYPVHHTWEFTTQHPIRSSFPLWLCYGVPMSILRWVWEGFAHEEVAPSVVYWALRVLMFVLSFVLEDWAIQELVSSPRQRRVATTLVASSYVTWTLQTHTFSNSLETIILAWSLVLIGRINEDKKSSGLSASFVLGFIVVLGMFNRITFPAYLIIPGLQLLPHFHRKPLSLITILLSTTLTAMLAIALDTAFYHPEPLTLATLVRHPVITPLNNFLYNSSPLNLAKHGLHPYYQHLVANLPQLIGPAFPLLIFSFRKTLRLASALSGILILSLFPHQEARFLLPAVPLILSSIRVPRSKRFVRAFVGFWIAFNLAMGVLMGVYHQGGVVPAQMFLANHDDVAGPVTTVYWWKTYSPPVWLLNGKNEVLQTVDLMGMSSTRMLDRVRNGTRCANGELSRGAEGKTGLTYLVAPRSATFLDRLSGKGTAVGQGEGDDVRLEEVWMHKSHLNLDDMDLGDDGVWSTLKRVVGCHVMRILDSQNTSIAFTCSPILLCIHTKLKSLGVPGFSDW</sequence>
<evidence type="ECO:0000256" key="3">
    <source>
        <dbReference type="ARBA" id="ARBA00022502"/>
    </source>
</evidence>
<accession>A0A9P4HV05</accession>
<evidence type="ECO:0000313" key="14">
    <source>
        <dbReference type="Proteomes" id="UP000799776"/>
    </source>
</evidence>
<gene>
    <name evidence="13" type="ORF">K490DRAFT_57446</name>
</gene>
<evidence type="ECO:0000256" key="4">
    <source>
        <dbReference type="ARBA" id="ARBA00022676"/>
    </source>
</evidence>
<dbReference type="PANTHER" id="PTHR22760">
    <property type="entry name" value="GLYCOSYLTRANSFERASE"/>
    <property type="match status" value="1"/>
</dbReference>
<keyword evidence="9 11" id="KW-0472">Membrane</keyword>
<keyword evidence="4 11" id="KW-0328">Glycosyltransferase</keyword>
<dbReference type="AlphaFoldDB" id="A0A9P4HV05"/>
<keyword evidence="8 11" id="KW-1133">Transmembrane helix</keyword>
<comment type="pathway">
    <text evidence="2">Glycolipid biosynthesis; glycosylphosphatidylinositol-anchor biosynthesis.</text>
</comment>
<keyword evidence="3" id="KW-0337">GPI-anchor biosynthesis</keyword>
<proteinExistence type="inferred from homology"/>
<comment type="similarity">
    <text evidence="10">Belongs to the glycosyltransferase 22 family. PIGZ subfamily.</text>
</comment>